<reference evidence="2" key="1">
    <citation type="journal article" date="2023" name="Nat. Commun.">
        <title>Diploid and tetraploid genomes of Acorus and the evolution of monocots.</title>
        <authorList>
            <person name="Ma L."/>
            <person name="Liu K.W."/>
            <person name="Li Z."/>
            <person name="Hsiao Y.Y."/>
            <person name="Qi Y."/>
            <person name="Fu T."/>
            <person name="Tang G.D."/>
            <person name="Zhang D."/>
            <person name="Sun W.H."/>
            <person name="Liu D.K."/>
            <person name="Li Y."/>
            <person name="Chen G.Z."/>
            <person name="Liu X.D."/>
            <person name="Liao X.Y."/>
            <person name="Jiang Y.T."/>
            <person name="Yu X."/>
            <person name="Hao Y."/>
            <person name="Huang J."/>
            <person name="Zhao X.W."/>
            <person name="Ke S."/>
            <person name="Chen Y.Y."/>
            <person name="Wu W.L."/>
            <person name="Hsu J.L."/>
            <person name="Lin Y.F."/>
            <person name="Huang M.D."/>
            <person name="Li C.Y."/>
            <person name="Huang L."/>
            <person name="Wang Z.W."/>
            <person name="Zhao X."/>
            <person name="Zhong W.Y."/>
            <person name="Peng D.H."/>
            <person name="Ahmad S."/>
            <person name="Lan S."/>
            <person name="Zhang J.S."/>
            <person name="Tsai W.C."/>
            <person name="Van de Peer Y."/>
            <person name="Liu Z.J."/>
        </authorList>
    </citation>
    <scope>NUCLEOTIDE SEQUENCE</scope>
    <source>
        <strain evidence="2">SCP</strain>
    </source>
</reference>
<feature type="compositionally biased region" description="Pro residues" evidence="1">
    <location>
        <begin position="45"/>
        <end position="55"/>
    </location>
</feature>
<name>A0AAV9BKR5_ACOGR</name>
<evidence type="ECO:0000256" key="1">
    <source>
        <dbReference type="SAM" id="MobiDB-lite"/>
    </source>
</evidence>
<protein>
    <submittedName>
        <fullName evidence="2">Uncharacterized protein</fullName>
    </submittedName>
</protein>
<gene>
    <name evidence="2" type="ORF">QJS04_geneDACA003369</name>
</gene>
<dbReference type="AlphaFoldDB" id="A0AAV9BKR5"/>
<organism evidence="2 3">
    <name type="scientific">Acorus gramineus</name>
    <name type="common">Dwarf sweet flag</name>
    <dbReference type="NCBI Taxonomy" id="55184"/>
    <lineage>
        <taxon>Eukaryota</taxon>
        <taxon>Viridiplantae</taxon>
        <taxon>Streptophyta</taxon>
        <taxon>Embryophyta</taxon>
        <taxon>Tracheophyta</taxon>
        <taxon>Spermatophyta</taxon>
        <taxon>Magnoliopsida</taxon>
        <taxon>Liliopsida</taxon>
        <taxon>Acoraceae</taxon>
        <taxon>Acorus</taxon>
    </lineage>
</organism>
<reference evidence="2" key="2">
    <citation type="submission" date="2023-06" db="EMBL/GenBank/DDBJ databases">
        <authorList>
            <person name="Ma L."/>
            <person name="Liu K.-W."/>
            <person name="Li Z."/>
            <person name="Hsiao Y.-Y."/>
            <person name="Qi Y."/>
            <person name="Fu T."/>
            <person name="Tang G."/>
            <person name="Zhang D."/>
            <person name="Sun W.-H."/>
            <person name="Liu D.-K."/>
            <person name="Li Y."/>
            <person name="Chen G.-Z."/>
            <person name="Liu X.-D."/>
            <person name="Liao X.-Y."/>
            <person name="Jiang Y.-T."/>
            <person name="Yu X."/>
            <person name="Hao Y."/>
            <person name="Huang J."/>
            <person name="Zhao X.-W."/>
            <person name="Ke S."/>
            <person name="Chen Y.-Y."/>
            <person name="Wu W.-L."/>
            <person name="Hsu J.-L."/>
            <person name="Lin Y.-F."/>
            <person name="Huang M.-D."/>
            <person name="Li C.-Y."/>
            <person name="Huang L."/>
            <person name="Wang Z.-W."/>
            <person name="Zhao X."/>
            <person name="Zhong W.-Y."/>
            <person name="Peng D.-H."/>
            <person name="Ahmad S."/>
            <person name="Lan S."/>
            <person name="Zhang J.-S."/>
            <person name="Tsai W.-C."/>
            <person name="Van De Peer Y."/>
            <person name="Liu Z.-J."/>
        </authorList>
    </citation>
    <scope>NUCLEOTIDE SEQUENCE</scope>
    <source>
        <strain evidence="2">SCP</strain>
        <tissue evidence="2">Leaves</tissue>
    </source>
</reference>
<accession>A0AAV9BKR5</accession>
<dbReference type="Proteomes" id="UP001179952">
    <property type="component" value="Unassembled WGS sequence"/>
</dbReference>
<dbReference type="EMBL" id="JAUJYN010000002">
    <property type="protein sequence ID" value="KAK1277040.1"/>
    <property type="molecule type" value="Genomic_DNA"/>
</dbReference>
<feature type="compositionally biased region" description="Polar residues" evidence="1">
    <location>
        <begin position="34"/>
        <end position="43"/>
    </location>
</feature>
<comment type="caution">
    <text evidence="2">The sequence shown here is derived from an EMBL/GenBank/DDBJ whole genome shotgun (WGS) entry which is preliminary data.</text>
</comment>
<evidence type="ECO:0000313" key="2">
    <source>
        <dbReference type="EMBL" id="KAK1277040.1"/>
    </source>
</evidence>
<feature type="region of interest" description="Disordered" evidence="1">
    <location>
        <begin position="1"/>
        <end position="62"/>
    </location>
</feature>
<proteinExistence type="predicted"/>
<keyword evidence="3" id="KW-1185">Reference proteome</keyword>
<sequence length="129" mass="13904">MCVSEPQSACHHPPACTTSDCRSPLPAPTAIALRQSSVTSHQLRSPPPSDPPPPATNSDRPLPAILYRHRPLLCHLRRFSGCPWRSSDHSRPSPATLRCSPLLLAALRRPPMHPAALLSSGGHLGISKH</sequence>
<evidence type="ECO:0000313" key="3">
    <source>
        <dbReference type="Proteomes" id="UP001179952"/>
    </source>
</evidence>